<comment type="caution">
    <text evidence="2">The sequence shown here is derived from an EMBL/GenBank/DDBJ whole genome shotgun (WGS) entry which is preliminary data.</text>
</comment>
<name>A0A318QJQ8_9PROT</name>
<evidence type="ECO:0000313" key="3">
    <source>
        <dbReference type="Proteomes" id="UP000247814"/>
    </source>
</evidence>
<protein>
    <submittedName>
        <fullName evidence="2">Uncharacterized protein</fullName>
    </submittedName>
</protein>
<evidence type="ECO:0000313" key="2">
    <source>
        <dbReference type="EMBL" id="PYD79967.1"/>
    </source>
</evidence>
<organism evidence="2 3">
    <name type="scientific">Komagataeibacter sucrofermentans</name>
    <dbReference type="NCBI Taxonomy" id="1053551"/>
    <lineage>
        <taxon>Bacteria</taxon>
        <taxon>Pseudomonadati</taxon>
        <taxon>Pseudomonadota</taxon>
        <taxon>Alphaproteobacteria</taxon>
        <taxon>Acetobacterales</taxon>
        <taxon>Acetobacteraceae</taxon>
        <taxon>Komagataeibacter</taxon>
    </lineage>
</organism>
<keyword evidence="3" id="KW-1185">Reference proteome</keyword>
<gene>
    <name evidence="2" type="ORF">CFR77_05505</name>
</gene>
<sequence>MRVQRAGGLPFPALLDTRGKHPSDIHEDVREGVRGVGYFAVFVRARGYFGRFVRALGRFAHFTRARGCIQPGSGGQI</sequence>
<proteinExistence type="predicted"/>
<dbReference type="EMBL" id="NKUA01000005">
    <property type="protein sequence ID" value="PYD79967.1"/>
    <property type="molecule type" value="Genomic_DNA"/>
</dbReference>
<accession>A0A318QJQ8</accession>
<dbReference type="AlphaFoldDB" id="A0A318QJQ8"/>
<feature type="region of interest" description="Disordered" evidence="1">
    <location>
        <begin position="1"/>
        <end position="22"/>
    </location>
</feature>
<reference evidence="2 3" key="1">
    <citation type="submission" date="2017-07" db="EMBL/GenBank/DDBJ databases">
        <title>A draft genome sequence of Komagataeibacter sucrofermentans LMG 18788.</title>
        <authorList>
            <person name="Skraban J."/>
            <person name="Cleenwerck I."/>
            <person name="Vandamme P."/>
            <person name="Trcek J."/>
        </authorList>
    </citation>
    <scope>NUCLEOTIDE SEQUENCE [LARGE SCALE GENOMIC DNA]</scope>
    <source>
        <strain evidence="2 3">LMG 18788</strain>
    </source>
</reference>
<dbReference type="Proteomes" id="UP000247814">
    <property type="component" value="Unassembled WGS sequence"/>
</dbReference>
<evidence type="ECO:0000256" key="1">
    <source>
        <dbReference type="SAM" id="MobiDB-lite"/>
    </source>
</evidence>